<reference evidence="1 2" key="1">
    <citation type="journal article" date="2017" name="Genome Announc.">
        <title>Draft Genome Sequences of Salinivibrio proteolyticus, Salinivibrio sharmensis, Salinivibrio siamensis, Salinivibrio costicola subsp. alcaliphilus, Salinivibrio costicola subsp. vallismortis, and 29 New Isolates Belonging to the Genus Salinivibrio.</title>
        <authorList>
            <person name="Lopez-Hermoso C."/>
            <person name="de la Haba R.R."/>
            <person name="Sanchez-Porro C."/>
            <person name="Bayliss S.C."/>
            <person name="Feil E.J."/>
            <person name="Ventosa A."/>
        </authorList>
    </citation>
    <scope>NUCLEOTIDE SEQUENCE [LARGE SCALE GENOMIC DNA]</scope>
    <source>
        <strain evidence="1 2">AL184</strain>
    </source>
</reference>
<sequence>MTEYTDSDRNNFVDKALREGRHADIVKTKFANEAQVVQYLRSLADKIENGACHVDESSVSIEKLTQQYSLEVKLTDTN</sequence>
<evidence type="ECO:0000313" key="2">
    <source>
        <dbReference type="Proteomes" id="UP000189021"/>
    </source>
</evidence>
<dbReference type="AlphaFoldDB" id="A0AB36K0K5"/>
<proteinExistence type="predicted"/>
<accession>A0AB36K0K5</accession>
<comment type="caution">
    <text evidence="1">The sequence shown here is derived from an EMBL/GenBank/DDBJ whole genome shotgun (WGS) entry which is preliminary data.</text>
</comment>
<dbReference type="Proteomes" id="UP000189021">
    <property type="component" value="Unassembled WGS sequence"/>
</dbReference>
<protein>
    <submittedName>
        <fullName evidence="1">Uncharacterized protein</fullName>
    </submittedName>
</protein>
<gene>
    <name evidence="1" type="ORF">BZG00_05620</name>
</gene>
<evidence type="ECO:0000313" key="1">
    <source>
        <dbReference type="EMBL" id="OOE40308.1"/>
    </source>
</evidence>
<dbReference type="RefSeq" id="WP_077659048.1">
    <property type="nucleotide sequence ID" value="NZ_CP040021.1"/>
</dbReference>
<name>A0AB36K0K5_9GAMM</name>
<keyword evidence="2" id="KW-1185">Reference proteome</keyword>
<dbReference type="EMBL" id="MUEK01000004">
    <property type="protein sequence ID" value="OOE40308.1"/>
    <property type="molecule type" value="Genomic_DNA"/>
</dbReference>
<organism evidence="1 2">
    <name type="scientific">Salinivibrio kushneri</name>
    <dbReference type="NCBI Taxonomy" id="1908198"/>
    <lineage>
        <taxon>Bacteria</taxon>
        <taxon>Pseudomonadati</taxon>
        <taxon>Pseudomonadota</taxon>
        <taxon>Gammaproteobacteria</taxon>
        <taxon>Vibrionales</taxon>
        <taxon>Vibrionaceae</taxon>
        <taxon>Salinivibrio</taxon>
    </lineage>
</organism>